<feature type="region of interest" description="Disordered" evidence="1">
    <location>
        <begin position="318"/>
        <end position="349"/>
    </location>
</feature>
<dbReference type="Pfam" id="PF13933">
    <property type="entry name" value="HRXXH"/>
    <property type="match status" value="1"/>
</dbReference>
<evidence type="ECO:0000313" key="4">
    <source>
        <dbReference type="EMBL" id="KAK4508210.1"/>
    </source>
</evidence>
<dbReference type="CDD" id="cd11307">
    <property type="entry name" value="M35_Asp_f2_like"/>
    <property type="match status" value="1"/>
</dbReference>
<keyword evidence="2" id="KW-0732">Signal</keyword>
<proteinExistence type="predicted"/>
<organism evidence="4 5">
    <name type="scientific">Zasmidium cellare</name>
    <name type="common">Wine cellar mold</name>
    <name type="synonym">Racodium cellare</name>
    <dbReference type="NCBI Taxonomy" id="395010"/>
    <lineage>
        <taxon>Eukaryota</taxon>
        <taxon>Fungi</taxon>
        <taxon>Dikarya</taxon>
        <taxon>Ascomycota</taxon>
        <taxon>Pezizomycotina</taxon>
        <taxon>Dothideomycetes</taxon>
        <taxon>Dothideomycetidae</taxon>
        <taxon>Mycosphaerellales</taxon>
        <taxon>Mycosphaerellaceae</taxon>
        <taxon>Zasmidium</taxon>
    </lineage>
</organism>
<dbReference type="PANTHER" id="PTHR39399">
    <property type="entry name" value="PROTEIN ZPS1"/>
    <property type="match status" value="1"/>
</dbReference>
<accession>A0ABR0F491</accession>
<dbReference type="Gene3D" id="3.40.390.10">
    <property type="entry name" value="Collagenase (Catalytic Domain)"/>
    <property type="match status" value="1"/>
</dbReference>
<protein>
    <recommendedName>
        <fullName evidence="3">Putative peptidase domain-containing protein</fullName>
    </recommendedName>
</protein>
<dbReference type="InterPro" id="IPR024079">
    <property type="entry name" value="MetalloPept_cat_dom_sf"/>
</dbReference>
<dbReference type="SUPFAM" id="SSF55486">
    <property type="entry name" value="Metalloproteases ('zincins'), catalytic domain"/>
    <property type="match status" value="1"/>
</dbReference>
<dbReference type="InterPro" id="IPR039124">
    <property type="entry name" value="PRA1-like"/>
</dbReference>
<feature type="compositionally biased region" description="Basic and acidic residues" evidence="1">
    <location>
        <begin position="338"/>
        <end position="349"/>
    </location>
</feature>
<dbReference type="EMBL" id="JAXOVC010000001">
    <property type="protein sequence ID" value="KAK4508210.1"/>
    <property type="molecule type" value="Genomic_DNA"/>
</dbReference>
<feature type="signal peptide" evidence="2">
    <location>
        <begin position="1"/>
        <end position="17"/>
    </location>
</feature>
<dbReference type="InterPro" id="IPR029482">
    <property type="entry name" value="HRXXH"/>
</dbReference>
<feature type="domain" description="Putative peptidase" evidence="3">
    <location>
        <begin position="12"/>
        <end position="245"/>
    </location>
</feature>
<sequence length="349" mass="36411">MYAVPVALLSALAAVSAAPTPLEEKRQAPFEVTAQAPWNSGAVTQWRVHSSCNSSEAYQIRQGLDEAVELASHAKAHINRWGNSSEIYQKYFGGNPTVEAVGSLDVIINGDRSGALFRCDDPDQNCANMPDWAGHWRGNNASDETVICPTSYEIRRPLAGVCGLGWNVRQGSRTVYWGSDLMHRLWHMPAFGQGYVDHYAEDYELILEAAAANSPNATKDSYGLIYFALEAFAHDVIYPGTGCPGPAGELPASSSSSAAATSATSSAASSASASASVVTTASAAAVSASASALPENCHTHLNGDVHCSEATATISESASATAASAEAGATESGSGENCHTHANGELHCE</sequence>
<reference evidence="4 5" key="1">
    <citation type="journal article" date="2023" name="G3 (Bethesda)">
        <title>A chromosome-level genome assembly of Zasmidium syzygii isolated from banana leaves.</title>
        <authorList>
            <person name="van Westerhoven A.C."/>
            <person name="Mehrabi R."/>
            <person name="Talebi R."/>
            <person name="Steentjes M.B.F."/>
            <person name="Corcolon B."/>
            <person name="Chong P.A."/>
            <person name="Kema G.H.J."/>
            <person name="Seidl M.F."/>
        </authorList>
    </citation>
    <scope>NUCLEOTIDE SEQUENCE [LARGE SCALE GENOMIC DNA]</scope>
    <source>
        <strain evidence="4 5">P124</strain>
    </source>
</reference>
<comment type="caution">
    <text evidence="4">The sequence shown here is derived from an EMBL/GenBank/DDBJ whole genome shotgun (WGS) entry which is preliminary data.</text>
</comment>
<gene>
    <name evidence="4" type="ORF">PRZ48_001948</name>
</gene>
<keyword evidence="5" id="KW-1185">Reference proteome</keyword>
<name>A0ABR0F491_ZASCE</name>
<feature type="chain" id="PRO_5047403057" description="Putative peptidase domain-containing protein" evidence="2">
    <location>
        <begin position="18"/>
        <end position="349"/>
    </location>
</feature>
<evidence type="ECO:0000256" key="1">
    <source>
        <dbReference type="SAM" id="MobiDB-lite"/>
    </source>
</evidence>
<dbReference type="PANTHER" id="PTHR39399:SF1">
    <property type="entry name" value="PROTEIN ZPS1"/>
    <property type="match status" value="1"/>
</dbReference>
<feature type="compositionally biased region" description="Low complexity" evidence="1">
    <location>
        <begin position="318"/>
        <end position="336"/>
    </location>
</feature>
<evidence type="ECO:0000259" key="3">
    <source>
        <dbReference type="Pfam" id="PF13933"/>
    </source>
</evidence>
<evidence type="ECO:0000256" key="2">
    <source>
        <dbReference type="SAM" id="SignalP"/>
    </source>
</evidence>
<evidence type="ECO:0000313" key="5">
    <source>
        <dbReference type="Proteomes" id="UP001305779"/>
    </source>
</evidence>
<dbReference type="Proteomes" id="UP001305779">
    <property type="component" value="Unassembled WGS sequence"/>
</dbReference>